<keyword evidence="6" id="KW-1185">Reference proteome</keyword>
<evidence type="ECO:0000256" key="2">
    <source>
        <dbReference type="ARBA" id="ARBA00023002"/>
    </source>
</evidence>
<sequence length="390" mass="44044">MKHYVITGGAGLLGSQLISSLQKNGDFTKCVVIDPTPYRPFDTIKLDTSFVEYIQVSSKIDSVSYTYSIQGSFLDETVLNRVLSNCVTVFHLCAIGHTGRFGAQKYKSRAHQFNVLGTIQLIKKCKENGVQRFIYSSSIAVVFTGKPLYSCNEAEPYPKQSEYLDIYSSTKAEAESFILSQSCLDFKTTCLRFRAIYGPQDVSVAEKVVNMVRKNLFMVKISRHDHESISNMSSAENCGQAFHLANQVLAEQNGPHGQAYFITDGETVGQYEVWSPLIRALGKTPPVHSVPYPIVSAFVSISSFFCYEIFHSSPPMTRFELETLVTDNTYSIEKAEKELGYVPGKNHFKKTVDYYRIQPIQSTTHNFGSWFNFDTLLFMILIIFWTIISF</sequence>
<dbReference type="FunFam" id="3.40.50.720:FF:000871">
    <property type="entry name" value="HydroxySteroid Dehydrogenase homolog"/>
    <property type="match status" value="1"/>
</dbReference>
<dbReference type="GO" id="GO:0006694">
    <property type="term" value="P:steroid biosynthetic process"/>
    <property type="evidence" value="ECO:0007669"/>
    <property type="project" value="InterPro"/>
</dbReference>
<feature type="domain" description="3-beta hydroxysteroid dehydrogenase/isomerase" evidence="4">
    <location>
        <begin position="5"/>
        <end position="283"/>
    </location>
</feature>
<dbReference type="PANTHER" id="PTHR43245">
    <property type="entry name" value="BIFUNCTIONAL POLYMYXIN RESISTANCE PROTEIN ARNA"/>
    <property type="match status" value="1"/>
</dbReference>
<dbReference type="InterPro" id="IPR036291">
    <property type="entry name" value="NAD(P)-bd_dom_sf"/>
</dbReference>
<dbReference type="GO" id="GO:0016616">
    <property type="term" value="F:oxidoreductase activity, acting on the CH-OH group of donors, NAD or NADP as acceptor"/>
    <property type="evidence" value="ECO:0007669"/>
    <property type="project" value="InterPro"/>
</dbReference>
<dbReference type="OrthoDB" id="2735536at2759"/>
<dbReference type="InterPro" id="IPR050177">
    <property type="entry name" value="Lipid_A_modif_metabolic_enz"/>
</dbReference>
<dbReference type="InParanoid" id="E3LE86"/>
<dbReference type="InterPro" id="IPR002225">
    <property type="entry name" value="3Beta_OHSteriod_DH/Estase"/>
</dbReference>
<accession>E3LE86</accession>
<dbReference type="EMBL" id="DS268407">
    <property type="protein sequence ID" value="EFO82333.1"/>
    <property type="molecule type" value="Genomic_DNA"/>
</dbReference>
<keyword evidence="3" id="KW-0472">Membrane</keyword>
<name>E3LE86_CAERE</name>
<dbReference type="HOGENOM" id="CLU_007383_6_8_1"/>
<dbReference type="Gene3D" id="3.40.50.720">
    <property type="entry name" value="NAD(P)-binding Rossmann-like Domain"/>
    <property type="match status" value="1"/>
</dbReference>
<protein>
    <submittedName>
        <fullName evidence="5">CRE-HSD-3 protein</fullName>
    </submittedName>
</protein>
<dbReference type="FunCoup" id="E3LE86">
    <property type="interactions" value="432"/>
</dbReference>
<dbReference type="OMA" id="PWLNRSW"/>
<evidence type="ECO:0000313" key="5">
    <source>
        <dbReference type="EMBL" id="EFO82333.1"/>
    </source>
</evidence>
<dbReference type="PANTHER" id="PTHR43245:SF51">
    <property type="entry name" value="SHORT CHAIN DEHYDROGENASE_REDUCTASE FAMILY 42E, MEMBER 2"/>
    <property type="match status" value="1"/>
</dbReference>
<keyword evidence="3" id="KW-1133">Transmembrane helix</keyword>
<proteinExistence type="inferred from homology"/>
<evidence type="ECO:0000259" key="4">
    <source>
        <dbReference type="Pfam" id="PF01073"/>
    </source>
</evidence>
<comment type="similarity">
    <text evidence="1 3">Belongs to the 3-beta-HSD family.</text>
</comment>
<dbReference type="eggNOG" id="KOG1430">
    <property type="taxonomic scope" value="Eukaryota"/>
</dbReference>
<keyword evidence="2 3" id="KW-0560">Oxidoreductase</keyword>
<evidence type="ECO:0000256" key="3">
    <source>
        <dbReference type="RuleBase" id="RU004475"/>
    </source>
</evidence>
<gene>
    <name evidence="5" type="primary">Cre-hsd-3</name>
    <name evidence="5" type="ORF">CRE_00774</name>
</gene>
<dbReference type="STRING" id="31234.E3LE86"/>
<dbReference type="SUPFAM" id="SSF51735">
    <property type="entry name" value="NAD(P)-binding Rossmann-fold domains"/>
    <property type="match status" value="1"/>
</dbReference>
<feature type="transmembrane region" description="Helical" evidence="3">
    <location>
        <begin position="370"/>
        <end position="388"/>
    </location>
</feature>
<keyword evidence="3" id="KW-0812">Transmembrane</keyword>
<reference evidence="5" key="1">
    <citation type="submission" date="2007-07" db="EMBL/GenBank/DDBJ databases">
        <title>PCAP assembly of the Caenorhabditis remanei genome.</title>
        <authorList>
            <consortium name="The Caenorhabditis remanei Sequencing Consortium"/>
            <person name="Wilson R.K."/>
        </authorList>
    </citation>
    <scope>NUCLEOTIDE SEQUENCE [LARGE SCALE GENOMIC DNA]</scope>
    <source>
        <strain evidence="5">PB4641</strain>
    </source>
</reference>
<dbReference type="Proteomes" id="UP000008281">
    <property type="component" value="Unassembled WGS sequence"/>
</dbReference>
<evidence type="ECO:0000256" key="1">
    <source>
        <dbReference type="ARBA" id="ARBA00009219"/>
    </source>
</evidence>
<dbReference type="Pfam" id="PF01073">
    <property type="entry name" value="3Beta_HSD"/>
    <property type="match status" value="1"/>
</dbReference>
<organism evidence="6">
    <name type="scientific">Caenorhabditis remanei</name>
    <name type="common">Caenorhabditis vulgaris</name>
    <dbReference type="NCBI Taxonomy" id="31234"/>
    <lineage>
        <taxon>Eukaryota</taxon>
        <taxon>Metazoa</taxon>
        <taxon>Ecdysozoa</taxon>
        <taxon>Nematoda</taxon>
        <taxon>Chromadorea</taxon>
        <taxon>Rhabditida</taxon>
        <taxon>Rhabditina</taxon>
        <taxon>Rhabditomorpha</taxon>
        <taxon>Rhabditoidea</taxon>
        <taxon>Rhabditidae</taxon>
        <taxon>Peloderinae</taxon>
        <taxon>Caenorhabditis</taxon>
    </lineage>
</organism>
<evidence type="ECO:0000313" key="6">
    <source>
        <dbReference type="Proteomes" id="UP000008281"/>
    </source>
</evidence>
<dbReference type="AlphaFoldDB" id="E3LE86"/>